<evidence type="ECO:0000313" key="3">
    <source>
        <dbReference type="Proteomes" id="UP000184236"/>
    </source>
</evidence>
<keyword evidence="3" id="KW-1185">Reference proteome</keyword>
<keyword evidence="1" id="KW-0732">Signal</keyword>
<gene>
    <name evidence="2" type="ORF">SAMN05444408_104203</name>
</gene>
<protein>
    <recommendedName>
        <fullName evidence="4">GLPGLI family protein</fullName>
    </recommendedName>
</protein>
<name>A0A1M4WIH6_9FLAO</name>
<proteinExistence type="predicted"/>
<dbReference type="AlphaFoldDB" id="A0A1M4WIH6"/>
<dbReference type="Proteomes" id="UP000184236">
    <property type="component" value="Unassembled WGS sequence"/>
</dbReference>
<evidence type="ECO:0000256" key="1">
    <source>
        <dbReference type="SAM" id="SignalP"/>
    </source>
</evidence>
<feature type="signal peptide" evidence="1">
    <location>
        <begin position="1"/>
        <end position="18"/>
    </location>
</feature>
<reference evidence="3" key="1">
    <citation type="submission" date="2016-11" db="EMBL/GenBank/DDBJ databases">
        <authorList>
            <person name="Varghese N."/>
            <person name="Submissions S."/>
        </authorList>
    </citation>
    <scope>NUCLEOTIDE SEQUENCE [LARGE SCALE GENOMIC DNA]</scope>
    <source>
        <strain evidence="3">DSM 26898</strain>
    </source>
</reference>
<evidence type="ECO:0008006" key="4">
    <source>
        <dbReference type="Google" id="ProtNLM"/>
    </source>
</evidence>
<dbReference type="EMBL" id="FQVO01000004">
    <property type="protein sequence ID" value="SHE81028.1"/>
    <property type="molecule type" value="Genomic_DNA"/>
</dbReference>
<accession>A0A1M4WIH6</accession>
<dbReference type="OrthoDB" id="1332330at2"/>
<organism evidence="2 3">
    <name type="scientific">Chryseobacterium takakiae</name>
    <dbReference type="NCBI Taxonomy" id="1302685"/>
    <lineage>
        <taxon>Bacteria</taxon>
        <taxon>Pseudomonadati</taxon>
        <taxon>Bacteroidota</taxon>
        <taxon>Flavobacteriia</taxon>
        <taxon>Flavobacteriales</taxon>
        <taxon>Weeksellaceae</taxon>
        <taxon>Chryseobacterium group</taxon>
        <taxon>Chryseobacterium</taxon>
    </lineage>
</organism>
<dbReference type="STRING" id="1302685.SAMN05444408_104203"/>
<feature type="chain" id="PRO_5012747822" description="GLPGLI family protein" evidence="1">
    <location>
        <begin position="19"/>
        <end position="228"/>
    </location>
</feature>
<evidence type="ECO:0000313" key="2">
    <source>
        <dbReference type="EMBL" id="SHE81028.1"/>
    </source>
</evidence>
<sequence>MKKFILLLLILSFANAFSQEYHFDYLIKYKYQSKQKKEKQTENFEFLSIINSKDYSYKINFRSESRDTMTATITDLRNDLQHYFNVMNTKSPLGKLNFDYKYSKRIPSAKKQLEDESKRRFFRSEFTEKQNDQFSQYIIKEYSNEKMKKPKVSAEVIFADFQDDLSFIGLQLLFDYYEIYNKVKFEKNYIVKSASAKSENLEIVLSLETIEPQNIDIKINPDQLKFQN</sequence>